<reference evidence="2" key="1">
    <citation type="journal article" date="2023" name="IMA Fungus">
        <title>Comparative genomic study of the Penicillium genus elucidates a diverse pangenome and 15 lateral gene transfer events.</title>
        <authorList>
            <person name="Petersen C."/>
            <person name="Sorensen T."/>
            <person name="Nielsen M.R."/>
            <person name="Sondergaard T.E."/>
            <person name="Sorensen J.L."/>
            <person name="Fitzpatrick D.A."/>
            <person name="Frisvad J.C."/>
            <person name="Nielsen K.L."/>
        </authorList>
    </citation>
    <scope>NUCLEOTIDE SEQUENCE</scope>
    <source>
        <strain evidence="2">IBT 15450</strain>
    </source>
</reference>
<dbReference type="Gene3D" id="3.40.50.720">
    <property type="entry name" value="NAD(P)-binding Rossmann-like Domain"/>
    <property type="match status" value="1"/>
</dbReference>
<name>A0AAD6N9M9_PENCN</name>
<organism evidence="2 3">
    <name type="scientific">Penicillium canescens</name>
    <dbReference type="NCBI Taxonomy" id="5083"/>
    <lineage>
        <taxon>Eukaryota</taxon>
        <taxon>Fungi</taxon>
        <taxon>Dikarya</taxon>
        <taxon>Ascomycota</taxon>
        <taxon>Pezizomycotina</taxon>
        <taxon>Eurotiomycetes</taxon>
        <taxon>Eurotiomycetidae</taxon>
        <taxon>Eurotiales</taxon>
        <taxon>Aspergillaceae</taxon>
        <taxon>Penicillium</taxon>
    </lineage>
</organism>
<accession>A0AAD6N9M9</accession>
<gene>
    <name evidence="2" type="ORF">N7460_004505</name>
</gene>
<reference evidence="2" key="2">
    <citation type="submission" date="2023-01" db="EMBL/GenBank/DDBJ databases">
        <authorList>
            <person name="Petersen C."/>
        </authorList>
    </citation>
    <scope>NUCLEOTIDE SEQUENCE</scope>
    <source>
        <strain evidence="2">IBT 15450</strain>
    </source>
</reference>
<evidence type="ECO:0000313" key="2">
    <source>
        <dbReference type="EMBL" id="KAJ6043150.1"/>
    </source>
</evidence>
<dbReference type="AlphaFoldDB" id="A0AAD6N9M9"/>
<feature type="domain" description="Thioester reductase (TE)" evidence="1">
    <location>
        <begin position="25"/>
        <end position="73"/>
    </location>
</feature>
<protein>
    <recommendedName>
        <fullName evidence="1">Thioester reductase (TE) domain-containing protein</fullName>
    </recommendedName>
</protein>
<proteinExistence type="predicted"/>
<evidence type="ECO:0000259" key="1">
    <source>
        <dbReference type="Pfam" id="PF07993"/>
    </source>
</evidence>
<keyword evidence="3" id="KW-1185">Reference proteome</keyword>
<comment type="caution">
    <text evidence="2">The sequence shown here is derived from an EMBL/GenBank/DDBJ whole genome shotgun (WGS) entry which is preliminary data.</text>
</comment>
<dbReference type="InterPro" id="IPR013120">
    <property type="entry name" value="FAR_NAD-bd"/>
</dbReference>
<sequence length="92" mass="10230">MTSHRSGWKERASLNNVRNEWSRILTQPKLGLSEADADMIFNTADAIIHNGPEVSYLKSYRSLKAANFEATSNSSNRLWAATYPSTSSPLQA</sequence>
<dbReference type="Pfam" id="PF07993">
    <property type="entry name" value="NAD_binding_4"/>
    <property type="match status" value="1"/>
</dbReference>
<evidence type="ECO:0000313" key="3">
    <source>
        <dbReference type="Proteomes" id="UP001219568"/>
    </source>
</evidence>
<dbReference type="EMBL" id="JAQJZL010000004">
    <property type="protein sequence ID" value="KAJ6043150.1"/>
    <property type="molecule type" value="Genomic_DNA"/>
</dbReference>
<dbReference type="Proteomes" id="UP001219568">
    <property type="component" value="Unassembled WGS sequence"/>
</dbReference>